<keyword evidence="8" id="KW-1185">Reference proteome</keyword>
<dbReference type="GO" id="GO:0003735">
    <property type="term" value="F:structural constituent of ribosome"/>
    <property type="evidence" value="ECO:0007669"/>
    <property type="project" value="InterPro"/>
</dbReference>
<dbReference type="Gene3D" id="1.10.287.310">
    <property type="match status" value="1"/>
</dbReference>
<evidence type="ECO:0000256" key="5">
    <source>
        <dbReference type="HAMAP-Rule" id="MF_00374"/>
    </source>
</evidence>
<evidence type="ECO:0000256" key="1">
    <source>
        <dbReference type="ARBA" id="ARBA00009254"/>
    </source>
</evidence>
<proteinExistence type="inferred from homology"/>
<dbReference type="HAMAP" id="MF_00374">
    <property type="entry name" value="Ribosomal_uL29"/>
    <property type="match status" value="1"/>
</dbReference>
<dbReference type="GO" id="GO:0006412">
    <property type="term" value="P:translation"/>
    <property type="evidence" value="ECO:0007669"/>
    <property type="project" value="UniProtKB-UniRule"/>
</dbReference>
<name>A0A2Z5G5D3_9BACT</name>
<evidence type="ECO:0000313" key="7">
    <source>
        <dbReference type="EMBL" id="AXC14190.1"/>
    </source>
</evidence>
<evidence type="ECO:0000256" key="3">
    <source>
        <dbReference type="ARBA" id="ARBA00023274"/>
    </source>
</evidence>
<dbReference type="EMBL" id="CP030840">
    <property type="protein sequence ID" value="AXC14190.1"/>
    <property type="molecule type" value="Genomic_DNA"/>
</dbReference>
<reference evidence="7 8" key="1">
    <citation type="journal article" date="2018" name="Front. Microbiol.">
        <title>Hydrolytic Capabilities as a Key to Environmental Success: Chitinolytic and Cellulolytic Acidobacteria From Acidic Sub-arctic Soils and Boreal Peatlands.</title>
        <authorList>
            <person name="Belova S.E."/>
            <person name="Ravin N.V."/>
            <person name="Pankratov T.A."/>
            <person name="Rakitin A.L."/>
            <person name="Ivanova A.A."/>
            <person name="Beletsky A.V."/>
            <person name="Mardanov A.V."/>
            <person name="Sinninghe Damste J.S."/>
            <person name="Dedysh S.N."/>
        </authorList>
    </citation>
    <scope>NUCLEOTIDE SEQUENCE [LARGE SCALE GENOMIC DNA]</scope>
    <source>
        <strain evidence="7 8">SBC82</strain>
    </source>
</reference>
<dbReference type="InterPro" id="IPR036049">
    <property type="entry name" value="Ribosomal_uL29_sf"/>
</dbReference>
<dbReference type="Proteomes" id="UP000253606">
    <property type="component" value="Chromosome"/>
</dbReference>
<dbReference type="AlphaFoldDB" id="A0A2Z5G5D3"/>
<dbReference type="GO" id="GO:1990904">
    <property type="term" value="C:ribonucleoprotein complex"/>
    <property type="evidence" value="ECO:0007669"/>
    <property type="project" value="UniProtKB-KW"/>
</dbReference>
<dbReference type="NCBIfam" id="TIGR00012">
    <property type="entry name" value="L29"/>
    <property type="match status" value="1"/>
</dbReference>
<gene>
    <name evidence="5" type="primary">rpmC</name>
    <name evidence="7" type="ORF">ACPOL_4928</name>
</gene>
<dbReference type="GO" id="GO:0005840">
    <property type="term" value="C:ribosome"/>
    <property type="evidence" value="ECO:0007669"/>
    <property type="project" value="UniProtKB-KW"/>
</dbReference>
<protein>
    <recommendedName>
        <fullName evidence="4 5">Large ribosomal subunit protein uL29</fullName>
    </recommendedName>
</protein>
<feature type="region of interest" description="Disordered" evidence="6">
    <location>
        <begin position="59"/>
        <end position="88"/>
    </location>
</feature>
<dbReference type="CDD" id="cd00427">
    <property type="entry name" value="Ribosomal_L29_HIP"/>
    <property type="match status" value="1"/>
</dbReference>
<dbReference type="InterPro" id="IPR001854">
    <property type="entry name" value="Ribosomal_uL29"/>
</dbReference>
<accession>A0A2Z5G5D3</accession>
<dbReference type="KEGG" id="abas:ACPOL_4928"/>
<sequence>METEKIRNLSDGELVEQERQAAEQLFRLRFQMKLGQNEGVKKVRELRKDVARIKTIARERALGLHGATPKSEPSLPPAKSKKSKKEAR</sequence>
<dbReference type="RefSeq" id="WP_114209014.1">
    <property type="nucleotide sequence ID" value="NZ_CP030840.1"/>
</dbReference>
<dbReference type="OrthoDB" id="9815192at2"/>
<evidence type="ECO:0000256" key="4">
    <source>
        <dbReference type="ARBA" id="ARBA00035204"/>
    </source>
</evidence>
<organism evidence="7 8">
    <name type="scientific">Acidisarcina polymorpha</name>
    <dbReference type="NCBI Taxonomy" id="2211140"/>
    <lineage>
        <taxon>Bacteria</taxon>
        <taxon>Pseudomonadati</taxon>
        <taxon>Acidobacteriota</taxon>
        <taxon>Terriglobia</taxon>
        <taxon>Terriglobales</taxon>
        <taxon>Acidobacteriaceae</taxon>
        <taxon>Acidisarcina</taxon>
    </lineage>
</organism>
<feature type="compositionally biased region" description="Basic residues" evidence="6">
    <location>
        <begin position="79"/>
        <end position="88"/>
    </location>
</feature>
<comment type="similarity">
    <text evidence="1 5">Belongs to the universal ribosomal protein uL29 family.</text>
</comment>
<dbReference type="SUPFAM" id="SSF46561">
    <property type="entry name" value="Ribosomal protein L29 (L29p)"/>
    <property type="match status" value="1"/>
</dbReference>
<keyword evidence="2 5" id="KW-0689">Ribosomal protein</keyword>
<dbReference type="Pfam" id="PF00831">
    <property type="entry name" value="Ribosomal_L29"/>
    <property type="match status" value="1"/>
</dbReference>
<keyword evidence="3 5" id="KW-0687">Ribonucleoprotein</keyword>
<evidence type="ECO:0000313" key="8">
    <source>
        <dbReference type="Proteomes" id="UP000253606"/>
    </source>
</evidence>
<evidence type="ECO:0000256" key="6">
    <source>
        <dbReference type="SAM" id="MobiDB-lite"/>
    </source>
</evidence>
<evidence type="ECO:0000256" key="2">
    <source>
        <dbReference type="ARBA" id="ARBA00022980"/>
    </source>
</evidence>